<comment type="catalytic activity">
    <reaction evidence="1">
        <text>ATP + protein L-histidine = ADP + protein N-phospho-L-histidine.</text>
        <dbReference type="EC" id="2.7.13.3"/>
    </reaction>
</comment>
<organism evidence="12 13">
    <name type="scientific">Edaphobacter dinghuensis</name>
    <dbReference type="NCBI Taxonomy" id="1560005"/>
    <lineage>
        <taxon>Bacteria</taxon>
        <taxon>Pseudomonadati</taxon>
        <taxon>Acidobacteriota</taxon>
        <taxon>Terriglobia</taxon>
        <taxon>Terriglobales</taxon>
        <taxon>Acidobacteriaceae</taxon>
        <taxon>Edaphobacter</taxon>
    </lineage>
</organism>
<gene>
    <name evidence="12" type="ORF">GCM10011585_31350</name>
</gene>
<accession>A0A917HP83</accession>
<dbReference type="Gene3D" id="3.30.565.10">
    <property type="entry name" value="Histidine kinase-like ATPase, C-terminal domain"/>
    <property type="match status" value="1"/>
</dbReference>
<feature type="transmembrane region" description="Helical" evidence="10">
    <location>
        <begin position="167"/>
        <end position="187"/>
    </location>
</feature>
<dbReference type="Gene3D" id="1.10.287.130">
    <property type="match status" value="1"/>
</dbReference>
<evidence type="ECO:0000256" key="5">
    <source>
        <dbReference type="ARBA" id="ARBA00022679"/>
    </source>
</evidence>
<evidence type="ECO:0000256" key="1">
    <source>
        <dbReference type="ARBA" id="ARBA00000085"/>
    </source>
</evidence>
<dbReference type="InterPro" id="IPR005467">
    <property type="entry name" value="His_kinase_dom"/>
</dbReference>
<dbReference type="InterPro" id="IPR003594">
    <property type="entry name" value="HATPase_dom"/>
</dbReference>
<dbReference type="SMART" id="SM00387">
    <property type="entry name" value="HATPase_c"/>
    <property type="match status" value="1"/>
</dbReference>
<dbReference type="EC" id="2.7.13.3" evidence="3"/>
<dbReference type="PANTHER" id="PTHR45436:SF5">
    <property type="entry name" value="SENSOR HISTIDINE KINASE TRCS"/>
    <property type="match status" value="1"/>
</dbReference>
<dbReference type="PANTHER" id="PTHR45436">
    <property type="entry name" value="SENSOR HISTIDINE KINASE YKOH"/>
    <property type="match status" value="1"/>
</dbReference>
<dbReference type="Pfam" id="PF00512">
    <property type="entry name" value="HisKA"/>
    <property type="match status" value="1"/>
</dbReference>
<dbReference type="SUPFAM" id="SSF55874">
    <property type="entry name" value="ATPase domain of HSP90 chaperone/DNA topoisomerase II/histidine kinase"/>
    <property type="match status" value="1"/>
</dbReference>
<dbReference type="PRINTS" id="PR00344">
    <property type="entry name" value="BCTRLSENSOR"/>
</dbReference>
<dbReference type="Gene3D" id="6.10.340.10">
    <property type="match status" value="1"/>
</dbReference>
<dbReference type="PROSITE" id="PS50109">
    <property type="entry name" value="HIS_KIN"/>
    <property type="match status" value="1"/>
</dbReference>
<dbReference type="CDD" id="cd00082">
    <property type="entry name" value="HisKA"/>
    <property type="match status" value="1"/>
</dbReference>
<dbReference type="Pfam" id="PF02518">
    <property type="entry name" value="HATPase_c"/>
    <property type="match status" value="1"/>
</dbReference>
<name>A0A917HP83_9BACT</name>
<dbReference type="Proteomes" id="UP000647241">
    <property type="component" value="Unassembled WGS sequence"/>
</dbReference>
<dbReference type="SUPFAM" id="SSF47384">
    <property type="entry name" value="Homodimeric domain of signal transducing histidine kinase"/>
    <property type="match status" value="1"/>
</dbReference>
<evidence type="ECO:0000256" key="2">
    <source>
        <dbReference type="ARBA" id="ARBA00004370"/>
    </source>
</evidence>
<protein>
    <recommendedName>
        <fullName evidence="3">histidine kinase</fullName>
        <ecNumber evidence="3">2.7.13.3</ecNumber>
    </recommendedName>
</protein>
<keyword evidence="6 10" id="KW-0812">Transmembrane</keyword>
<evidence type="ECO:0000256" key="10">
    <source>
        <dbReference type="SAM" id="Phobius"/>
    </source>
</evidence>
<proteinExistence type="predicted"/>
<keyword evidence="9 10" id="KW-0472">Membrane</keyword>
<evidence type="ECO:0000256" key="7">
    <source>
        <dbReference type="ARBA" id="ARBA00022777"/>
    </source>
</evidence>
<keyword evidence="7 12" id="KW-0418">Kinase</keyword>
<dbReference type="InterPro" id="IPR036890">
    <property type="entry name" value="HATPase_C_sf"/>
</dbReference>
<dbReference type="AlphaFoldDB" id="A0A917HP83"/>
<sequence length="471" mass="51547">MRPYSLTRRLVIAVLLVELLSAMAITGLALAYERHTQFHAFDIMLRGRAYSLLGAVQDAEDAGDNVMLDGTERSLPSRDIYEVTDANGRVLGRSSNWRGSGDVAPNMNDDGIFRAKINGRHYRAIRVHGVRIVDPGDKGGGIPRHVTVIYGSETEHVWDVITDAVEFYAMASLLLLAISGVLMFWLLNRGLEPLRQLAAAAATVSVDSWEFAPSEQARGIKELAPLTGALETVLHGLKRSFQQQHQFVSDAAHELKTAVAVAKSSVQLLTMRHRTAMEYEAGLERCQADCERMEEIVAKMLTLARVESQEESKSVSHATKLLDCVYAAGEQLATVAQEKGMHISIDGDDAVVVDVAAEQLQLLCSNLILNALQHSTEGSEVRAVVQTRRHSVDIRVEDDGSGIEPEMLPHVFDRFYRSDPSRSRKTGGTGLGLAICKAITIRAHGNIDIVSELGRGTTVTVHFPVSTFIVT</sequence>
<evidence type="ECO:0000256" key="9">
    <source>
        <dbReference type="ARBA" id="ARBA00023136"/>
    </source>
</evidence>
<reference evidence="12" key="1">
    <citation type="journal article" date="2014" name="Int. J. Syst. Evol. Microbiol.">
        <title>Complete genome sequence of Corynebacterium casei LMG S-19264T (=DSM 44701T), isolated from a smear-ripened cheese.</title>
        <authorList>
            <consortium name="US DOE Joint Genome Institute (JGI-PGF)"/>
            <person name="Walter F."/>
            <person name="Albersmeier A."/>
            <person name="Kalinowski J."/>
            <person name="Ruckert C."/>
        </authorList>
    </citation>
    <scope>NUCLEOTIDE SEQUENCE</scope>
    <source>
        <strain evidence="12">CGMCC 1.12997</strain>
    </source>
</reference>
<dbReference type="EMBL" id="BMGT01000003">
    <property type="protein sequence ID" value="GGG85210.1"/>
    <property type="molecule type" value="Genomic_DNA"/>
</dbReference>
<dbReference type="GO" id="GO:0005886">
    <property type="term" value="C:plasma membrane"/>
    <property type="evidence" value="ECO:0007669"/>
    <property type="project" value="TreeGrafter"/>
</dbReference>
<comment type="caution">
    <text evidence="12">The sequence shown here is derived from an EMBL/GenBank/DDBJ whole genome shotgun (WGS) entry which is preliminary data.</text>
</comment>
<keyword evidence="8 10" id="KW-1133">Transmembrane helix</keyword>
<comment type="subcellular location">
    <subcellularLocation>
        <location evidence="2">Membrane</location>
    </subcellularLocation>
</comment>
<evidence type="ECO:0000256" key="3">
    <source>
        <dbReference type="ARBA" id="ARBA00012438"/>
    </source>
</evidence>
<feature type="domain" description="Histidine kinase" evidence="11">
    <location>
        <begin position="250"/>
        <end position="467"/>
    </location>
</feature>
<evidence type="ECO:0000313" key="12">
    <source>
        <dbReference type="EMBL" id="GGG85210.1"/>
    </source>
</evidence>
<keyword evidence="5" id="KW-0808">Transferase</keyword>
<reference evidence="12" key="2">
    <citation type="submission" date="2020-09" db="EMBL/GenBank/DDBJ databases">
        <authorList>
            <person name="Sun Q."/>
            <person name="Zhou Y."/>
        </authorList>
    </citation>
    <scope>NUCLEOTIDE SEQUENCE</scope>
    <source>
        <strain evidence="12">CGMCC 1.12997</strain>
    </source>
</reference>
<evidence type="ECO:0000256" key="8">
    <source>
        <dbReference type="ARBA" id="ARBA00022989"/>
    </source>
</evidence>
<evidence type="ECO:0000259" key="11">
    <source>
        <dbReference type="PROSITE" id="PS50109"/>
    </source>
</evidence>
<keyword evidence="13" id="KW-1185">Reference proteome</keyword>
<dbReference type="InterPro" id="IPR036097">
    <property type="entry name" value="HisK_dim/P_sf"/>
</dbReference>
<dbReference type="InterPro" id="IPR004358">
    <property type="entry name" value="Sig_transdc_His_kin-like_C"/>
</dbReference>
<dbReference type="SMART" id="SM00388">
    <property type="entry name" value="HisKA"/>
    <property type="match status" value="1"/>
</dbReference>
<evidence type="ECO:0000256" key="6">
    <source>
        <dbReference type="ARBA" id="ARBA00022692"/>
    </source>
</evidence>
<keyword evidence="4" id="KW-0597">Phosphoprotein</keyword>
<dbReference type="InterPro" id="IPR003661">
    <property type="entry name" value="HisK_dim/P_dom"/>
</dbReference>
<evidence type="ECO:0000313" key="13">
    <source>
        <dbReference type="Proteomes" id="UP000647241"/>
    </source>
</evidence>
<dbReference type="RefSeq" id="WP_188555095.1">
    <property type="nucleotide sequence ID" value="NZ_BMGT01000003.1"/>
</dbReference>
<dbReference type="InterPro" id="IPR050428">
    <property type="entry name" value="TCS_sensor_his_kinase"/>
</dbReference>
<dbReference type="CDD" id="cd00075">
    <property type="entry name" value="HATPase"/>
    <property type="match status" value="1"/>
</dbReference>
<dbReference type="GO" id="GO:0000155">
    <property type="term" value="F:phosphorelay sensor kinase activity"/>
    <property type="evidence" value="ECO:0007669"/>
    <property type="project" value="InterPro"/>
</dbReference>
<evidence type="ECO:0000256" key="4">
    <source>
        <dbReference type="ARBA" id="ARBA00022553"/>
    </source>
</evidence>
<dbReference type="FunFam" id="3.30.565.10:FF:000006">
    <property type="entry name" value="Sensor histidine kinase WalK"/>
    <property type="match status" value="1"/>
</dbReference>